<comment type="caution">
    <text evidence="2">The sequence shown here is derived from an EMBL/GenBank/DDBJ whole genome shotgun (WGS) entry which is preliminary data.</text>
</comment>
<evidence type="ECO:0000313" key="3">
    <source>
        <dbReference type="Proteomes" id="UP001595843"/>
    </source>
</evidence>
<accession>A0ABV8JEV1</accession>
<sequence length="121" mass="14181">MLDDFFTQLVGAFARLVTAGFLIWMAFVVLLFFKELFTPGDVRVKEYLYRVWRMLLFSFEITAYGGVLVALFFLIKGGEEEGWGLLYGLMLTMAILASWLFIRLRIRTVSLRRKKNDSRDY</sequence>
<feature type="transmembrane region" description="Helical" evidence="1">
    <location>
        <begin position="12"/>
        <end position="33"/>
    </location>
</feature>
<dbReference type="Proteomes" id="UP001595843">
    <property type="component" value="Unassembled WGS sequence"/>
</dbReference>
<dbReference type="RefSeq" id="WP_380704206.1">
    <property type="nucleotide sequence ID" value="NZ_JBHSAP010000009.1"/>
</dbReference>
<keyword evidence="1" id="KW-1133">Transmembrane helix</keyword>
<evidence type="ECO:0000313" key="2">
    <source>
        <dbReference type="EMBL" id="MFC4076875.1"/>
    </source>
</evidence>
<protein>
    <recommendedName>
        <fullName evidence="4">YtpI-like protein</fullName>
    </recommendedName>
</protein>
<keyword evidence="1" id="KW-0472">Membrane</keyword>
<reference evidence="3" key="1">
    <citation type="journal article" date="2019" name="Int. J. Syst. Evol. Microbiol.">
        <title>The Global Catalogue of Microorganisms (GCM) 10K type strain sequencing project: providing services to taxonomists for standard genome sequencing and annotation.</title>
        <authorList>
            <consortium name="The Broad Institute Genomics Platform"/>
            <consortium name="The Broad Institute Genome Sequencing Center for Infectious Disease"/>
            <person name="Wu L."/>
            <person name="Ma J."/>
        </authorList>
    </citation>
    <scope>NUCLEOTIDE SEQUENCE [LARGE SCALE GENOMIC DNA]</scope>
    <source>
        <strain evidence="3">IBRC-M 10813</strain>
    </source>
</reference>
<evidence type="ECO:0008006" key="4">
    <source>
        <dbReference type="Google" id="ProtNLM"/>
    </source>
</evidence>
<evidence type="ECO:0000256" key="1">
    <source>
        <dbReference type="SAM" id="Phobius"/>
    </source>
</evidence>
<dbReference type="EMBL" id="JBHSAP010000009">
    <property type="protein sequence ID" value="MFC4076875.1"/>
    <property type="molecule type" value="Genomic_DNA"/>
</dbReference>
<keyword evidence="3" id="KW-1185">Reference proteome</keyword>
<feature type="transmembrane region" description="Helical" evidence="1">
    <location>
        <begin position="87"/>
        <end position="106"/>
    </location>
</feature>
<name>A0ABV8JEV1_9BACL</name>
<feature type="transmembrane region" description="Helical" evidence="1">
    <location>
        <begin position="54"/>
        <end position="75"/>
    </location>
</feature>
<gene>
    <name evidence="2" type="ORF">ACFOUO_08630</name>
</gene>
<keyword evidence="1" id="KW-0812">Transmembrane</keyword>
<organism evidence="2 3">
    <name type="scientific">Salinithrix halophila</name>
    <dbReference type="NCBI Taxonomy" id="1485204"/>
    <lineage>
        <taxon>Bacteria</taxon>
        <taxon>Bacillati</taxon>
        <taxon>Bacillota</taxon>
        <taxon>Bacilli</taxon>
        <taxon>Bacillales</taxon>
        <taxon>Thermoactinomycetaceae</taxon>
        <taxon>Salinithrix</taxon>
    </lineage>
</organism>
<proteinExistence type="predicted"/>